<feature type="transmembrane region" description="Helical" evidence="1">
    <location>
        <begin position="34"/>
        <end position="54"/>
    </location>
</feature>
<dbReference type="Proteomes" id="UP000035368">
    <property type="component" value="Chromosome"/>
</dbReference>
<proteinExistence type="predicted"/>
<keyword evidence="1" id="KW-0472">Membrane</keyword>
<evidence type="ECO:0000313" key="2">
    <source>
        <dbReference type="EMBL" id="AKK02871.1"/>
    </source>
</evidence>
<accession>A0A0G3GNR4</accession>
<feature type="transmembrane region" description="Helical" evidence="1">
    <location>
        <begin position="326"/>
        <end position="346"/>
    </location>
</feature>
<keyword evidence="3" id="KW-1185">Reference proteome</keyword>
<keyword evidence="1" id="KW-1133">Transmembrane helix</keyword>
<name>A0A0G3GNR4_9CORY</name>
<feature type="transmembrane region" description="Helical" evidence="1">
    <location>
        <begin position="228"/>
        <end position="253"/>
    </location>
</feature>
<evidence type="ECO:0000256" key="1">
    <source>
        <dbReference type="SAM" id="Phobius"/>
    </source>
</evidence>
<dbReference type="EMBL" id="CP011541">
    <property type="protein sequence ID" value="AKK02871.1"/>
    <property type="molecule type" value="Genomic_DNA"/>
</dbReference>
<feature type="transmembrane region" description="Helical" evidence="1">
    <location>
        <begin position="265"/>
        <end position="290"/>
    </location>
</feature>
<feature type="transmembrane region" description="Helical" evidence="1">
    <location>
        <begin position="297"/>
        <end position="314"/>
    </location>
</feature>
<gene>
    <name evidence="2" type="ORF">CEPID_05010</name>
</gene>
<feature type="transmembrane region" description="Helical" evidence="1">
    <location>
        <begin position="89"/>
        <end position="108"/>
    </location>
</feature>
<feature type="transmembrane region" description="Helical" evidence="1">
    <location>
        <begin position="196"/>
        <end position="216"/>
    </location>
</feature>
<keyword evidence="1" id="KW-0812">Transmembrane</keyword>
<organism evidence="2 3">
    <name type="scientific">Corynebacterium epidermidicanis</name>
    <dbReference type="NCBI Taxonomy" id="1050174"/>
    <lineage>
        <taxon>Bacteria</taxon>
        <taxon>Bacillati</taxon>
        <taxon>Actinomycetota</taxon>
        <taxon>Actinomycetes</taxon>
        <taxon>Mycobacteriales</taxon>
        <taxon>Corynebacteriaceae</taxon>
        <taxon>Corynebacterium</taxon>
    </lineage>
</organism>
<dbReference type="STRING" id="1050174.CEPID_05010"/>
<reference evidence="2 3" key="1">
    <citation type="submission" date="2015-05" db="EMBL/GenBank/DDBJ databases">
        <title>Complete genome sequence of Corynebacterium epidermidicanis DSM 45586, isolated from the skin of a dog suffering from pruritus.</title>
        <authorList>
            <person name="Ruckert C."/>
            <person name="Albersmeier A."/>
            <person name="Winkler A."/>
            <person name="Tauch A."/>
        </authorList>
    </citation>
    <scope>NUCLEOTIDE SEQUENCE [LARGE SCALE GENOMIC DNA]</scope>
    <source>
        <strain evidence="2 3">DSM 45586</strain>
    </source>
</reference>
<dbReference type="KEGG" id="cei:CEPID_05010"/>
<dbReference type="PATRIC" id="fig|1050174.4.peg.1014"/>
<protein>
    <submittedName>
        <fullName evidence="2">Uncharacterized protein</fullName>
    </submittedName>
</protein>
<feature type="transmembrane region" description="Helical" evidence="1">
    <location>
        <begin position="170"/>
        <end position="190"/>
    </location>
</feature>
<sequence length="374" mass="40791">MLWVSWAALAAGFVGSIFLSTTNGYPPSIGIVQVWAFNVEALIVFGFIGGFITITRANVHDEWWSWGAPIANSLGSITLLVGLPRAVPAVFYLLGFAILSAIYISIYLRKFGVGQVVQASGSAAGFCAVALWSLRIPFAEILPLAIALFFCTITGERISTDRIRFPNAKASNQVVAMMLILFGGALIAAIHPDIGVPLFGIYLIVCAIACAIFDTYRRGLSASKMVHFRSIMLLCVYLWTVTVGLIQLAYGYYPTGYGLDASWAAFFFGAVMSFTIGSSAEFLAMVYWRYLSYRKEMWVFPVAIQGSLVLRVIGGDAREVFQLWQAGLIATAIYTLGWLCFGLYWSTQSVSKGFRKDTKPVSAQEYAASEGSNG</sequence>
<evidence type="ECO:0000313" key="3">
    <source>
        <dbReference type="Proteomes" id="UP000035368"/>
    </source>
</evidence>
<dbReference type="AlphaFoldDB" id="A0A0G3GNR4"/>